<dbReference type="EMBL" id="JAWZYT010001013">
    <property type="protein sequence ID" value="KAK4316536.1"/>
    <property type="molecule type" value="Genomic_DNA"/>
</dbReference>
<sequence>MGSRKEQHTYVPEPTSPCASSYQLQHGCKPRHRSTTIARATCQQAQTPHHTACTLLSMEDLDPGDNFLFESGLEISVVPQMSKDRECQASTTYDILTATSHPLLLMARGVGASPCFGRSM</sequence>
<evidence type="ECO:0000313" key="1">
    <source>
        <dbReference type="EMBL" id="KAK4316536.1"/>
    </source>
</evidence>
<protein>
    <submittedName>
        <fullName evidence="1">Uncharacterized protein</fullName>
    </submittedName>
</protein>
<proteinExistence type="predicted"/>
<organism evidence="1 2">
    <name type="scientific">Petrolisthes manimaculis</name>
    <dbReference type="NCBI Taxonomy" id="1843537"/>
    <lineage>
        <taxon>Eukaryota</taxon>
        <taxon>Metazoa</taxon>
        <taxon>Ecdysozoa</taxon>
        <taxon>Arthropoda</taxon>
        <taxon>Crustacea</taxon>
        <taxon>Multicrustacea</taxon>
        <taxon>Malacostraca</taxon>
        <taxon>Eumalacostraca</taxon>
        <taxon>Eucarida</taxon>
        <taxon>Decapoda</taxon>
        <taxon>Pleocyemata</taxon>
        <taxon>Anomura</taxon>
        <taxon>Galatheoidea</taxon>
        <taxon>Porcellanidae</taxon>
        <taxon>Petrolisthes</taxon>
    </lineage>
</organism>
<dbReference type="AlphaFoldDB" id="A0AAE1UDC4"/>
<name>A0AAE1UDC4_9EUCA</name>
<comment type="caution">
    <text evidence="1">The sequence shown here is derived from an EMBL/GenBank/DDBJ whole genome shotgun (WGS) entry which is preliminary data.</text>
</comment>
<evidence type="ECO:0000313" key="2">
    <source>
        <dbReference type="Proteomes" id="UP001292094"/>
    </source>
</evidence>
<keyword evidence="2" id="KW-1185">Reference proteome</keyword>
<reference evidence="1" key="1">
    <citation type="submission" date="2023-11" db="EMBL/GenBank/DDBJ databases">
        <title>Genome assemblies of two species of porcelain crab, Petrolisthes cinctipes and Petrolisthes manimaculis (Anomura: Porcellanidae).</title>
        <authorList>
            <person name="Angst P."/>
        </authorList>
    </citation>
    <scope>NUCLEOTIDE SEQUENCE</scope>
    <source>
        <strain evidence="1">PB745_02</strain>
        <tissue evidence="1">Gill</tissue>
    </source>
</reference>
<gene>
    <name evidence="1" type="ORF">Pmani_012311</name>
</gene>
<dbReference type="Proteomes" id="UP001292094">
    <property type="component" value="Unassembled WGS sequence"/>
</dbReference>
<accession>A0AAE1UDC4</accession>